<dbReference type="KEGG" id="abae:CL176_06670"/>
<dbReference type="AlphaFoldDB" id="A0A347WKU9"/>
<accession>A0A347WKU9</accession>
<proteinExistence type="predicted"/>
<evidence type="ECO:0000313" key="2">
    <source>
        <dbReference type="Proteomes" id="UP000263232"/>
    </source>
</evidence>
<evidence type="ECO:0000313" key="1">
    <source>
        <dbReference type="EMBL" id="AXY25706.1"/>
    </source>
</evidence>
<gene>
    <name evidence="1" type="ORF">CL176_06670</name>
</gene>
<dbReference type="SUPFAM" id="SSF53756">
    <property type="entry name" value="UDP-Glycosyltransferase/glycogen phosphorylase"/>
    <property type="match status" value="1"/>
</dbReference>
<protein>
    <recommendedName>
        <fullName evidence="3">Glycosyltransferase stabilizing protein GtfB</fullName>
    </recommendedName>
</protein>
<name>A0A347WKU9_9LACT</name>
<reference evidence="1 2" key="1">
    <citation type="submission" date="2017-09" db="EMBL/GenBank/DDBJ databases">
        <title>Complete genome sequence of Oxytococcus suis strain ZY16052.</title>
        <authorList>
            <person name="Li F."/>
        </authorList>
    </citation>
    <scope>NUCLEOTIDE SEQUENCE [LARGE SCALE GENOMIC DNA]</scope>
    <source>
        <strain evidence="1 2">ZY16052</strain>
    </source>
</reference>
<dbReference type="Proteomes" id="UP000263232">
    <property type="component" value="Chromosome"/>
</dbReference>
<dbReference type="EMBL" id="CP023434">
    <property type="protein sequence ID" value="AXY25706.1"/>
    <property type="molecule type" value="Genomic_DNA"/>
</dbReference>
<dbReference type="OrthoDB" id="2136618at2"/>
<organism evidence="1 2">
    <name type="scientific">Suicoccus acidiformans</name>
    <dbReference type="NCBI Taxonomy" id="2036206"/>
    <lineage>
        <taxon>Bacteria</taxon>
        <taxon>Bacillati</taxon>
        <taxon>Bacillota</taxon>
        <taxon>Bacilli</taxon>
        <taxon>Lactobacillales</taxon>
        <taxon>Aerococcaceae</taxon>
        <taxon>Suicoccus</taxon>
    </lineage>
</organism>
<keyword evidence="2" id="KW-1185">Reference proteome</keyword>
<sequence>MISIMYDWTVLGHVALETLEAGGRRILVKDDGFLPEGYESILTLFLYGNKQLPFKPLYFNQVPVPPFFDIQGSHVQGEIFYRGQKRGNIRYTDTSGKRWVQSVEWLSPSGRLERVDFYNQYGLNMHTLTYSTQGLPELSLYKDHKGRVRLVMDQLTGSVMVHDLDGRTLFVESLQAVQKELFASVLAQAGEVRFIEHPELRPYYQQAADIVYPYPTVTELPAGHTYTVFHPAVQEALGESARPKMDFAYPFQAENTGRASALVFTATSEVPGLATLVAALPEVQFHIATTTKMADPLKDLARFEHVTLYPAVTEPQLADLYRDCDLFLDIAQGVGVPGSVYRAFLHKQVILALAEAKHGPDFTLDVLTFTDLDAMVPVLQEFAAEPGALKQSADVQQFVAGG</sequence>
<evidence type="ECO:0008006" key="3">
    <source>
        <dbReference type="Google" id="ProtNLM"/>
    </source>
</evidence>